<accession>A0AAD9MG72</accession>
<dbReference type="EMBL" id="JAQQPM010000009">
    <property type="protein sequence ID" value="KAK2075212.1"/>
    <property type="molecule type" value="Genomic_DNA"/>
</dbReference>
<name>A0AAD9MG72_9PEZI</name>
<evidence type="ECO:0000313" key="1">
    <source>
        <dbReference type="EMBL" id="KAK2075212.1"/>
    </source>
</evidence>
<dbReference type="PANTHER" id="PTHR36142:SF2">
    <property type="entry name" value="METALLO-HYDROLASE_OXIDOREDUCTASE SUPERFAMILY PROTEIN"/>
    <property type="match status" value="1"/>
</dbReference>
<sequence>MPCLVALLPGNLTSINLRTFPVRYPDDRLPWQICFDRWFCCKCAEYDGDTSTPGLPPLENKLGAAAERDRVPPPLLPSKCDAGIINTDKTDSPYNGCATDGCGHRKCRNCGLGTFTSVYKHSVFRTVGGLHVSPRFIDPVHWECLCGEWQHNHFDKHCVFADDSRPPVVGAGLYAGSLMHVRSTLCANPACTVSGWGSPGFLGLGPGPGPGALSARGSLTRSSVVMNAYGQRLGTADQSVMVTDGPWHRQRQALGDAKCALVRNLRPKPFRNLGPDTVTTGGDSARLWKQGDAAPAYPDRPDAPDPSQEFNDVEKHFEYEKRYLDGLPLEPVSKGKDVDHFGSDGYDSAVEMMETEHDEVESGTEPDVCDLHMEDEEVLFRTPQRPDPPATGRKVNILIDPWLQGPQSDVAAWFSVQWLVTAPCVKTIADLNTVLSQLQDGGSVDMVVVSHEFTDHCHQATLLELPASVPIFATDKAAELIRSWMHFDQVITTPGFGGPGASGKD</sequence>
<dbReference type="PANTHER" id="PTHR36142">
    <property type="entry name" value="METALLO-HYDROLASE/OXIDOREDUCTASE SUPERFAMILY PROTEIN"/>
    <property type="match status" value="1"/>
</dbReference>
<dbReference type="InterPro" id="IPR036866">
    <property type="entry name" value="RibonucZ/Hydroxyglut_hydro"/>
</dbReference>
<keyword evidence="2" id="KW-1185">Reference proteome</keyword>
<evidence type="ECO:0000313" key="2">
    <source>
        <dbReference type="Proteomes" id="UP001217918"/>
    </source>
</evidence>
<dbReference type="AlphaFoldDB" id="A0AAD9MG72"/>
<proteinExistence type="predicted"/>
<protein>
    <submittedName>
        <fullName evidence="1">Uncharacterized protein</fullName>
    </submittedName>
</protein>
<dbReference type="Gene3D" id="3.60.15.10">
    <property type="entry name" value="Ribonuclease Z/Hydroxyacylglutathione hydrolase-like"/>
    <property type="match status" value="1"/>
</dbReference>
<organism evidence="1 2">
    <name type="scientific">Phyllachora maydis</name>
    <dbReference type="NCBI Taxonomy" id="1825666"/>
    <lineage>
        <taxon>Eukaryota</taxon>
        <taxon>Fungi</taxon>
        <taxon>Dikarya</taxon>
        <taxon>Ascomycota</taxon>
        <taxon>Pezizomycotina</taxon>
        <taxon>Sordariomycetes</taxon>
        <taxon>Sordariomycetidae</taxon>
        <taxon>Phyllachorales</taxon>
        <taxon>Phyllachoraceae</taxon>
        <taxon>Phyllachora</taxon>
    </lineage>
</organism>
<comment type="caution">
    <text evidence="1">The sequence shown here is derived from an EMBL/GenBank/DDBJ whole genome shotgun (WGS) entry which is preliminary data.</text>
</comment>
<dbReference type="Proteomes" id="UP001217918">
    <property type="component" value="Unassembled WGS sequence"/>
</dbReference>
<reference evidence="1" key="1">
    <citation type="journal article" date="2023" name="Mol. Plant Microbe Interact.">
        <title>Elucidating the Obligate Nature and Biological Capacity of an Invasive Fungal Corn Pathogen.</title>
        <authorList>
            <person name="MacCready J.S."/>
            <person name="Roggenkamp E.M."/>
            <person name="Gdanetz K."/>
            <person name="Chilvers M.I."/>
        </authorList>
    </citation>
    <scope>NUCLEOTIDE SEQUENCE</scope>
    <source>
        <strain evidence="1">PM02</strain>
    </source>
</reference>
<dbReference type="SUPFAM" id="SSF56281">
    <property type="entry name" value="Metallo-hydrolase/oxidoreductase"/>
    <property type="match status" value="1"/>
</dbReference>
<gene>
    <name evidence="1" type="ORF">P8C59_009359</name>
</gene>